<keyword evidence="2 4" id="KW-0694">RNA-binding</keyword>
<dbReference type="Pfam" id="PF00076">
    <property type="entry name" value="RRM_1"/>
    <property type="match status" value="1"/>
</dbReference>
<keyword evidence="7" id="KW-1185">Reference proteome</keyword>
<dbReference type="GO" id="GO:0005730">
    <property type="term" value="C:nucleolus"/>
    <property type="evidence" value="ECO:0007669"/>
    <property type="project" value="UniProtKB-SubCell"/>
</dbReference>
<dbReference type="AlphaFoldDB" id="A0A8X6IQW1"/>
<gene>
    <name evidence="6" type="primary">nifk</name>
    <name evidence="6" type="ORF">TNCT_332231</name>
</gene>
<comment type="caution">
    <text evidence="6">The sequence shown here is derived from an EMBL/GenBank/DDBJ whole genome shotgun (WGS) entry which is preliminary data.</text>
</comment>
<evidence type="ECO:0000256" key="2">
    <source>
        <dbReference type="ARBA" id="ARBA00022884"/>
    </source>
</evidence>
<dbReference type="InterPro" id="IPR012677">
    <property type="entry name" value="Nucleotide-bd_a/b_plait_sf"/>
</dbReference>
<comment type="subcellular location">
    <subcellularLocation>
        <location evidence="1">Nucleus</location>
        <location evidence="1">Nucleolus</location>
    </subcellularLocation>
</comment>
<feature type="domain" description="RRM" evidence="5">
    <location>
        <begin position="45"/>
        <end position="123"/>
    </location>
</feature>
<dbReference type="PROSITE" id="PS50102">
    <property type="entry name" value="RRM"/>
    <property type="match status" value="1"/>
</dbReference>
<dbReference type="OrthoDB" id="21467at2759"/>
<accession>A0A8X6IQW1</accession>
<dbReference type="SMART" id="SM00360">
    <property type="entry name" value="RRM"/>
    <property type="match status" value="1"/>
</dbReference>
<dbReference type="EMBL" id="BMAO01038738">
    <property type="protein sequence ID" value="GFR26809.1"/>
    <property type="molecule type" value="Genomic_DNA"/>
</dbReference>
<organism evidence="6 7">
    <name type="scientific">Trichonephila clavata</name>
    <name type="common">Joro spider</name>
    <name type="synonym">Nephila clavata</name>
    <dbReference type="NCBI Taxonomy" id="2740835"/>
    <lineage>
        <taxon>Eukaryota</taxon>
        <taxon>Metazoa</taxon>
        <taxon>Ecdysozoa</taxon>
        <taxon>Arthropoda</taxon>
        <taxon>Chelicerata</taxon>
        <taxon>Arachnida</taxon>
        <taxon>Araneae</taxon>
        <taxon>Araneomorphae</taxon>
        <taxon>Entelegynae</taxon>
        <taxon>Araneoidea</taxon>
        <taxon>Nephilidae</taxon>
        <taxon>Trichonephila</taxon>
    </lineage>
</organism>
<dbReference type="PANTHER" id="PTHR46754">
    <property type="entry name" value="MKI67 FHA DOMAIN-INTERACTING NUCLEOLAR PHOSPHOPROTEIN"/>
    <property type="match status" value="1"/>
</dbReference>
<evidence type="ECO:0000256" key="4">
    <source>
        <dbReference type="PROSITE-ProRule" id="PRU00176"/>
    </source>
</evidence>
<keyword evidence="3" id="KW-0539">Nucleus</keyword>
<evidence type="ECO:0000259" key="5">
    <source>
        <dbReference type="PROSITE" id="PS50102"/>
    </source>
</evidence>
<dbReference type="InterPro" id="IPR000504">
    <property type="entry name" value="RRM_dom"/>
</dbReference>
<dbReference type="SUPFAM" id="SSF54928">
    <property type="entry name" value="RNA-binding domain, RBD"/>
    <property type="match status" value="1"/>
</dbReference>
<dbReference type="InterPro" id="IPR035979">
    <property type="entry name" value="RBD_domain_sf"/>
</dbReference>
<evidence type="ECO:0000313" key="7">
    <source>
        <dbReference type="Proteomes" id="UP000887116"/>
    </source>
</evidence>
<dbReference type="GO" id="GO:0003723">
    <property type="term" value="F:RNA binding"/>
    <property type="evidence" value="ECO:0007669"/>
    <property type="project" value="UniProtKB-UniRule"/>
</dbReference>
<name>A0A8X6IQW1_TRICU</name>
<dbReference type="Gene3D" id="3.30.70.330">
    <property type="match status" value="1"/>
</dbReference>
<proteinExistence type="predicted"/>
<reference evidence="6" key="1">
    <citation type="submission" date="2020-07" db="EMBL/GenBank/DDBJ databases">
        <title>Multicomponent nature underlies the extraordinary mechanical properties of spider dragline silk.</title>
        <authorList>
            <person name="Kono N."/>
            <person name="Nakamura H."/>
            <person name="Mori M."/>
            <person name="Yoshida Y."/>
            <person name="Ohtoshi R."/>
            <person name="Malay A.D."/>
            <person name="Moran D.A.P."/>
            <person name="Tomita M."/>
            <person name="Numata K."/>
            <person name="Arakawa K."/>
        </authorList>
    </citation>
    <scope>NUCLEOTIDE SEQUENCE</scope>
</reference>
<evidence type="ECO:0000256" key="1">
    <source>
        <dbReference type="ARBA" id="ARBA00004604"/>
    </source>
</evidence>
<dbReference type="Proteomes" id="UP000887116">
    <property type="component" value="Unassembled WGS sequence"/>
</dbReference>
<dbReference type="CDD" id="cd12307">
    <property type="entry name" value="RRM_NIFK_like"/>
    <property type="match status" value="1"/>
</dbReference>
<evidence type="ECO:0000313" key="6">
    <source>
        <dbReference type="EMBL" id="GFR26809.1"/>
    </source>
</evidence>
<evidence type="ECO:0000256" key="3">
    <source>
        <dbReference type="ARBA" id="ARBA00023242"/>
    </source>
</evidence>
<protein>
    <submittedName>
        <fullName evidence="6">MKI67 FHA domain-interacting nucleolar phosphoprotein-like</fullName>
    </submittedName>
</protein>
<sequence length="193" mass="22790">MMKNAFVENVRRKIKRPTKEIKTFKPNKRKIVKKIKDEPEDSRPGVIYIGHIPHGFYETEMNEYFSQFGGIRRLRVARSDKTGRAKGFAFIEFYSESVAKIAAAAMNNYLFFEKLLKCEFVPADKVHPNTFNGWQFGNELSSDMNRNRQNKIKDKEALIKSKNRRIDRFKKLESYLAEREIDFKVKPFLPKDK</sequence>